<feature type="compositionally biased region" description="Pro residues" evidence="1">
    <location>
        <begin position="79"/>
        <end position="88"/>
    </location>
</feature>
<feature type="compositionally biased region" description="Polar residues" evidence="1">
    <location>
        <begin position="437"/>
        <end position="464"/>
    </location>
</feature>
<dbReference type="Proteomes" id="UP000799438">
    <property type="component" value="Unassembled WGS sequence"/>
</dbReference>
<accession>A0A6A6BL13</accession>
<feature type="region of interest" description="Disordered" evidence="1">
    <location>
        <begin position="45"/>
        <end position="90"/>
    </location>
</feature>
<dbReference type="EMBL" id="ML995479">
    <property type="protein sequence ID" value="KAF2144799.1"/>
    <property type="molecule type" value="Genomic_DNA"/>
</dbReference>
<dbReference type="OrthoDB" id="15954at2759"/>
<sequence>MAPLLRFPCALHAARLSQRARRPLLAWRCCYYYYSTDAAGFRPASDSTPLPDAMPSADSPPPAAMTTRQSSAEAVAAPAPSPSSPPTPERTLQAKWAARWAQRPGRLFSYADIAHALLVANAAAASPLAPVYACHAAPSVLEKVRSLRSLRAHAPLHRSVYRHAARLAANLAGRDAGGAKATALRRVDGYVARFGTDAVLLYYTFRHRDTRVPSREARHRSPCAAREVPHAEDHLLDMRRFLARVWEAVNLAHVSYRATQGFDAPHSGAEMRGADYIENQRKALLRSGAHFPMEHQIVFGNTKPNRPKVMMLSDLTTEECRLQLAVKEAVNHMTQMLDSRSGLIRKVEKKLQNLASAIIVYAGNSEIQPRIHYNAARELLCLLAPLTPAFAEEAWIVLLEGPSASNYSPSPGSLSGTEDVPNEMPSFNSMEEDYSDKPSSSDAWETSNAEGESSETPSLNNIEQASSDMSSSSDAATSSSTPDLNDWGDAYSSMLSTNDTEEARNDIEASSNTEESPSDMPSLSDVEETSSDIEEARSPSNTDAASSANASTSGTEKEEEAPSAEPPTTSNGTSSRWQIPASEAAAIDTSHGLPIRGRPETIWSVFDQRFPQQWPQNGMQLLRWRAESAANTCANFPASRGAAAAAATGELDPESQDVEEY</sequence>
<organism evidence="2 3">
    <name type="scientific">Aplosporella prunicola CBS 121167</name>
    <dbReference type="NCBI Taxonomy" id="1176127"/>
    <lineage>
        <taxon>Eukaryota</taxon>
        <taxon>Fungi</taxon>
        <taxon>Dikarya</taxon>
        <taxon>Ascomycota</taxon>
        <taxon>Pezizomycotina</taxon>
        <taxon>Dothideomycetes</taxon>
        <taxon>Dothideomycetes incertae sedis</taxon>
        <taxon>Botryosphaeriales</taxon>
        <taxon>Aplosporellaceae</taxon>
        <taxon>Aplosporella</taxon>
    </lineage>
</organism>
<evidence type="ECO:0000256" key="1">
    <source>
        <dbReference type="SAM" id="MobiDB-lite"/>
    </source>
</evidence>
<evidence type="ECO:0000313" key="2">
    <source>
        <dbReference type="EMBL" id="KAF2144799.1"/>
    </source>
</evidence>
<evidence type="ECO:0000313" key="3">
    <source>
        <dbReference type="Proteomes" id="UP000799438"/>
    </source>
</evidence>
<dbReference type="GeneID" id="54297558"/>
<gene>
    <name evidence="2" type="ORF">K452DRAFT_285133</name>
</gene>
<name>A0A6A6BL13_9PEZI</name>
<proteinExistence type="predicted"/>
<feature type="compositionally biased region" description="Polar residues" evidence="1">
    <location>
        <begin position="508"/>
        <end position="521"/>
    </location>
</feature>
<reference evidence="2" key="1">
    <citation type="journal article" date="2020" name="Stud. Mycol.">
        <title>101 Dothideomycetes genomes: a test case for predicting lifestyles and emergence of pathogens.</title>
        <authorList>
            <person name="Haridas S."/>
            <person name="Albert R."/>
            <person name="Binder M."/>
            <person name="Bloem J."/>
            <person name="Labutti K."/>
            <person name="Salamov A."/>
            <person name="Andreopoulos B."/>
            <person name="Baker S."/>
            <person name="Barry K."/>
            <person name="Bills G."/>
            <person name="Bluhm B."/>
            <person name="Cannon C."/>
            <person name="Castanera R."/>
            <person name="Culley D."/>
            <person name="Daum C."/>
            <person name="Ezra D."/>
            <person name="Gonzalez J."/>
            <person name="Henrissat B."/>
            <person name="Kuo A."/>
            <person name="Liang C."/>
            <person name="Lipzen A."/>
            <person name="Lutzoni F."/>
            <person name="Magnuson J."/>
            <person name="Mondo S."/>
            <person name="Nolan M."/>
            <person name="Ohm R."/>
            <person name="Pangilinan J."/>
            <person name="Park H.-J."/>
            <person name="Ramirez L."/>
            <person name="Alfaro M."/>
            <person name="Sun H."/>
            <person name="Tritt A."/>
            <person name="Yoshinaga Y."/>
            <person name="Zwiers L.-H."/>
            <person name="Turgeon B."/>
            <person name="Goodwin S."/>
            <person name="Spatafora J."/>
            <person name="Crous P."/>
            <person name="Grigoriev I."/>
        </authorList>
    </citation>
    <scope>NUCLEOTIDE SEQUENCE</scope>
    <source>
        <strain evidence="2">CBS 121167</strain>
    </source>
</reference>
<feature type="region of interest" description="Disordered" evidence="1">
    <location>
        <begin position="406"/>
        <end position="597"/>
    </location>
</feature>
<feature type="compositionally biased region" description="Polar residues" evidence="1">
    <location>
        <begin position="406"/>
        <end position="416"/>
    </location>
</feature>
<dbReference type="RefSeq" id="XP_033400511.1">
    <property type="nucleotide sequence ID" value="XM_033540062.1"/>
</dbReference>
<feature type="compositionally biased region" description="Low complexity" evidence="1">
    <location>
        <begin position="465"/>
        <end position="481"/>
    </location>
</feature>
<keyword evidence="3" id="KW-1185">Reference proteome</keyword>
<protein>
    <submittedName>
        <fullName evidence="2">Uncharacterized protein</fullName>
    </submittedName>
</protein>
<feature type="compositionally biased region" description="Low complexity" evidence="1">
    <location>
        <begin position="538"/>
        <end position="553"/>
    </location>
</feature>
<dbReference type="AlphaFoldDB" id="A0A6A6BL13"/>